<accession>A0A5P3MTE1</accession>
<dbReference type="Gene3D" id="3.30.420.40">
    <property type="match status" value="3"/>
</dbReference>
<name>A0A5P3MTE1_NEIAN</name>
<keyword evidence="1 6" id="KW-0963">Cytoplasm</keyword>
<organism evidence="7 8">
    <name type="scientific">Neisseria animalis</name>
    <dbReference type="NCBI Taxonomy" id="492"/>
    <lineage>
        <taxon>Bacteria</taxon>
        <taxon>Pseudomonadati</taxon>
        <taxon>Pseudomonadota</taxon>
        <taxon>Betaproteobacteria</taxon>
        <taxon>Neisseriales</taxon>
        <taxon>Neisseriaceae</taxon>
        <taxon>Neisseria</taxon>
    </lineage>
</organism>
<comment type="subcellular location">
    <subcellularLocation>
        <location evidence="6">Cytoplasm</location>
    </subcellularLocation>
    <text evidence="6">Membrane-associated.</text>
</comment>
<dbReference type="InterPro" id="IPR056546">
    <property type="entry name" value="MreB_MamK-like"/>
</dbReference>
<dbReference type="InterPro" id="IPR043129">
    <property type="entry name" value="ATPase_NBD"/>
</dbReference>
<reference evidence="7 8" key="1">
    <citation type="submission" date="2018-08" db="EMBL/GenBank/DDBJ databases">
        <title>Neisseria animalis ATCC 49930 complete genome.</title>
        <authorList>
            <person name="Veseli I.A."/>
            <person name="Mascarenhas dos Santos A.C."/>
            <person name="Buttler R."/>
            <person name="Pombert J.-F."/>
        </authorList>
    </citation>
    <scope>NUCLEOTIDE SEQUENCE [LARGE SCALE GENOMIC DNA]</scope>
    <source>
        <strain evidence="7 8">ATCC 49930</strain>
    </source>
</reference>
<feature type="binding site" evidence="6">
    <location>
        <begin position="295"/>
        <end position="298"/>
    </location>
    <ligand>
        <name>ATP</name>
        <dbReference type="ChEBI" id="CHEBI:30616"/>
    </ligand>
</feature>
<dbReference type="AlphaFoldDB" id="A0A5P3MTE1"/>
<dbReference type="GO" id="GO:0000902">
    <property type="term" value="P:cell morphogenesis"/>
    <property type="evidence" value="ECO:0007669"/>
    <property type="project" value="InterPro"/>
</dbReference>
<gene>
    <name evidence="6" type="primary">mreB</name>
    <name evidence="7" type="ORF">D0T90_07495</name>
</gene>
<dbReference type="GO" id="GO:0005737">
    <property type="term" value="C:cytoplasm"/>
    <property type="evidence" value="ECO:0007669"/>
    <property type="project" value="UniProtKB-SubCell"/>
</dbReference>
<proteinExistence type="inferred from homology"/>
<evidence type="ECO:0000256" key="1">
    <source>
        <dbReference type="ARBA" id="ARBA00022490"/>
    </source>
</evidence>
<comment type="similarity">
    <text evidence="5 6">Belongs to the FtsA/MreB family.</text>
</comment>
<evidence type="ECO:0000256" key="5">
    <source>
        <dbReference type="ARBA" id="ARBA00023458"/>
    </source>
</evidence>
<feature type="binding site" evidence="6">
    <location>
        <begin position="19"/>
        <end position="21"/>
    </location>
    <ligand>
        <name>ATP</name>
        <dbReference type="ChEBI" id="CHEBI:30616"/>
    </ligand>
</feature>
<dbReference type="HAMAP" id="MF_02207">
    <property type="entry name" value="MreB"/>
    <property type="match status" value="1"/>
</dbReference>
<dbReference type="GO" id="GO:0008360">
    <property type="term" value="P:regulation of cell shape"/>
    <property type="evidence" value="ECO:0007669"/>
    <property type="project" value="UniProtKB-UniRule"/>
</dbReference>
<dbReference type="GO" id="GO:0005524">
    <property type="term" value="F:ATP binding"/>
    <property type="evidence" value="ECO:0007669"/>
    <property type="project" value="UniProtKB-KW"/>
</dbReference>
<keyword evidence="2 6" id="KW-0547">Nucleotide-binding</keyword>
<dbReference type="EMBL" id="CP031699">
    <property type="protein sequence ID" value="QEY24345.1"/>
    <property type="molecule type" value="Genomic_DNA"/>
</dbReference>
<feature type="binding site" evidence="6">
    <location>
        <begin position="166"/>
        <end position="168"/>
    </location>
    <ligand>
        <name>ATP</name>
        <dbReference type="ChEBI" id="CHEBI:30616"/>
    </ligand>
</feature>
<dbReference type="OrthoDB" id="9768127at2"/>
<evidence type="ECO:0000313" key="8">
    <source>
        <dbReference type="Proteomes" id="UP000325536"/>
    </source>
</evidence>
<dbReference type="NCBIfam" id="NF010539">
    <property type="entry name" value="PRK13927.1"/>
    <property type="match status" value="1"/>
</dbReference>
<dbReference type="KEGG" id="naq:D0T90_07495"/>
<feature type="binding site" evidence="6">
    <location>
        <begin position="214"/>
        <end position="217"/>
    </location>
    <ligand>
        <name>ATP</name>
        <dbReference type="ChEBI" id="CHEBI:30616"/>
    </ligand>
</feature>
<comment type="subunit">
    <text evidence="6">Forms polymers.</text>
</comment>
<dbReference type="Proteomes" id="UP000325536">
    <property type="component" value="Chromosome"/>
</dbReference>
<evidence type="ECO:0000256" key="2">
    <source>
        <dbReference type="ARBA" id="ARBA00022741"/>
    </source>
</evidence>
<keyword evidence="3 6" id="KW-0067">ATP-binding</keyword>
<dbReference type="SUPFAM" id="SSF53067">
    <property type="entry name" value="Actin-like ATPase domain"/>
    <property type="match status" value="2"/>
</dbReference>
<keyword evidence="4 6" id="KW-0133">Cell shape</keyword>
<dbReference type="InterPro" id="IPR004753">
    <property type="entry name" value="MreB"/>
</dbReference>
<dbReference type="PANTHER" id="PTHR42749">
    <property type="entry name" value="CELL SHAPE-DETERMINING PROTEIN MREB"/>
    <property type="match status" value="1"/>
</dbReference>
<evidence type="ECO:0000256" key="3">
    <source>
        <dbReference type="ARBA" id="ARBA00022840"/>
    </source>
</evidence>
<evidence type="ECO:0000256" key="4">
    <source>
        <dbReference type="ARBA" id="ARBA00022960"/>
    </source>
</evidence>
<keyword evidence="8" id="KW-1185">Reference proteome</keyword>
<comment type="function">
    <text evidence="6">Forms membrane-associated dynamic filaments that are essential for cell shape determination. Acts by regulating cell wall synthesis and cell elongation, and thus cell shape. A feedback loop between cell geometry and MreB localization may maintain elongated cell shape by targeting cell wall growth to regions of negative cell wall curvature.</text>
</comment>
<dbReference type="PRINTS" id="PR01652">
    <property type="entry name" value="SHAPEPROTEIN"/>
</dbReference>
<dbReference type="NCBIfam" id="TIGR00904">
    <property type="entry name" value="mreB"/>
    <property type="match status" value="1"/>
</dbReference>
<evidence type="ECO:0000256" key="6">
    <source>
        <dbReference type="HAMAP-Rule" id="MF_02207"/>
    </source>
</evidence>
<dbReference type="CDD" id="cd10225">
    <property type="entry name" value="ASKHA_NBD_MreB-like"/>
    <property type="match status" value="1"/>
</dbReference>
<protein>
    <recommendedName>
        <fullName evidence="6">Cell shape-determining protein MreB</fullName>
    </recommendedName>
</protein>
<dbReference type="RefSeq" id="WP_123796130.1">
    <property type="nucleotide sequence ID" value="NZ_CP031699.1"/>
</dbReference>
<dbReference type="PANTHER" id="PTHR42749:SF1">
    <property type="entry name" value="CELL SHAPE-DETERMINING PROTEIN MREB"/>
    <property type="match status" value="1"/>
</dbReference>
<sequence>MFRLFSRFFSNDIAIDLGTANTLIYVRDKGIVLDEPSVVAVQAVAGGKSKIIAVGTEAKKMQGRAPRNIEIVRPMKDGVIADFDLTERMLGILIKKATEGRSFLPPRVVICVPGGSTQVERKVIRDSAFAAGAAGVYLIEEPMAAALGAGLPVEETAGSMIVDIGGGTTEIGILSLGGIAYSDSVRVGGDAFDESIVHYLRRQRGVLVGEATAEDLKKKIGSAFESDNNIGALRIKGRDVTEGTPKSLTVTSDEIREALGGPLELIVRAVRLALEQAPPELAGDLADRGIMLTGGGALLQGLDTLLADATGLPVGIAGEPLNCVAYGAGKALDCIGKWDAVFADNP</sequence>
<dbReference type="Pfam" id="PF06723">
    <property type="entry name" value="MreB_Mbl"/>
    <property type="match status" value="1"/>
</dbReference>
<evidence type="ECO:0000313" key="7">
    <source>
        <dbReference type="EMBL" id="QEY24345.1"/>
    </source>
</evidence>